<evidence type="ECO:0000313" key="1">
    <source>
        <dbReference type="EMBL" id="PIL32377.1"/>
    </source>
</evidence>
<organism evidence="1 2">
    <name type="scientific">Ganoderma sinense ZZ0214-1</name>
    <dbReference type="NCBI Taxonomy" id="1077348"/>
    <lineage>
        <taxon>Eukaryota</taxon>
        <taxon>Fungi</taxon>
        <taxon>Dikarya</taxon>
        <taxon>Basidiomycota</taxon>
        <taxon>Agaricomycotina</taxon>
        <taxon>Agaricomycetes</taxon>
        <taxon>Polyporales</taxon>
        <taxon>Polyporaceae</taxon>
        <taxon>Ganoderma</taxon>
    </lineage>
</organism>
<dbReference type="STRING" id="1077348.A0A2G8SFA1"/>
<reference evidence="1 2" key="1">
    <citation type="journal article" date="2015" name="Sci. Rep.">
        <title>Chromosome-level genome map provides insights into diverse defense mechanisms in the medicinal fungus Ganoderma sinense.</title>
        <authorList>
            <person name="Zhu Y."/>
            <person name="Xu J."/>
            <person name="Sun C."/>
            <person name="Zhou S."/>
            <person name="Xu H."/>
            <person name="Nelson D.R."/>
            <person name="Qian J."/>
            <person name="Song J."/>
            <person name="Luo H."/>
            <person name="Xiang L."/>
            <person name="Li Y."/>
            <person name="Xu Z."/>
            <person name="Ji A."/>
            <person name="Wang L."/>
            <person name="Lu S."/>
            <person name="Hayward A."/>
            <person name="Sun W."/>
            <person name="Li X."/>
            <person name="Schwartz D.C."/>
            <person name="Wang Y."/>
            <person name="Chen S."/>
        </authorList>
    </citation>
    <scope>NUCLEOTIDE SEQUENCE [LARGE SCALE GENOMIC DNA]</scope>
    <source>
        <strain evidence="1 2">ZZ0214-1</strain>
    </source>
</reference>
<gene>
    <name evidence="1" type="ORF">GSI_05623</name>
</gene>
<dbReference type="AlphaFoldDB" id="A0A2G8SFA1"/>
<dbReference type="OrthoDB" id="2742526at2759"/>
<accession>A0A2G8SFA1</accession>
<proteinExistence type="predicted"/>
<evidence type="ECO:0000313" key="2">
    <source>
        <dbReference type="Proteomes" id="UP000230002"/>
    </source>
</evidence>
<keyword evidence="2" id="KW-1185">Reference proteome</keyword>
<dbReference type="PANTHER" id="PTHR10622">
    <property type="entry name" value="HET DOMAIN-CONTAINING PROTEIN"/>
    <property type="match status" value="1"/>
</dbReference>
<evidence type="ECO:0008006" key="3">
    <source>
        <dbReference type="Google" id="ProtNLM"/>
    </source>
</evidence>
<protein>
    <recommendedName>
        <fullName evidence="3">Heterokaryon incompatibility domain-containing protein</fullName>
    </recommendedName>
</protein>
<sequence>MWLLSTDHAKLHFFTSPEAVTGSYVILSHTWGKKEQTFQDTQALQDRCKITGENPRDLSTPKTSSSELSKAINSMFHWYSCVEVCYAHMEGVESDCDLKAPNSAFRNAQWHMRGWTLQELIAPFTVIFVSEDWKIIGTKLELADLLAEITGVWSRILVHEMRVSDVSVGERMSWASRRKTTHVKDEACSLMGLFNITIPTIYREGRRAFQHLQHKIMKQLFDTTLFTWDDWVGDGTFVQAEGLRNHQSLKRKLIPMLPTSSLPHPPYLDWQWEGIKPKGAPVLQRESNNPRRQFGPFGRVELPAFSATSYRMQCRFPVIESDGFTIVVLLCKTSREHLGLLLHSSKDRVQDSYRKKYCTGHGWKTFYGEPIILRLVSLGADFYNLRLFGKPVMAEWRDIVIADSPPHIKRDITLNPSYHLHGISASRPVPFRLPHWLIGRMSSMGMELGMLHLESKPVDGKPLKAAAIFRDLELTGESIVLMLGTCVQSSGPQTPQYWAKAMPLSLTDSSTQRIDDFSHDCLEHHIDSWLHFTKEFGDANQTVKLSFSRCRMNPKSTLVIHIELEGLSTITPTSLLDTLDWLQRLTVYGPAGSIGARATSSFAPTQLYLHPPPSPLPRLLLGASALRYGLILWPLWSAALEGFTSRLYY</sequence>
<dbReference type="PANTHER" id="PTHR10622:SF10">
    <property type="entry name" value="HET DOMAIN-CONTAINING PROTEIN"/>
    <property type="match status" value="1"/>
</dbReference>
<dbReference type="EMBL" id="AYKW01000011">
    <property type="protein sequence ID" value="PIL32377.1"/>
    <property type="molecule type" value="Genomic_DNA"/>
</dbReference>
<comment type="caution">
    <text evidence="1">The sequence shown here is derived from an EMBL/GenBank/DDBJ whole genome shotgun (WGS) entry which is preliminary data.</text>
</comment>
<name>A0A2G8SFA1_9APHY</name>
<dbReference type="Proteomes" id="UP000230002">
    <property type="component" value="Unassembled WGS sequence"/>
</dbReference>